<protein>
    <submittedName>
        <fullName evidence="1">Uncharacterized protein</fullName>
    </submittedName>
</protein>
<feature type="non-terminal residue" evidence="1">
    <location>
        <position position="38"/>
    </location>
</feature>
<organism evidence="1">
    <name type="scientific">Mucor ambiguus</name>
    <dbReference type="NCBI Taxonomy" id="91626"/>
    <lineage>
        <taxon>Eukaryota</taxon>
        <taxon>Fungi</taxon>
        <taxon>Fungi incertae sedis</taxon>
        <taxon>Mucoromycota</taxon>
        <taxon>Mucoromycotina</taxon>
        <taxon>Mucoromycetes</taxon>
        <taxon>Mucorales</taxon>
        <taxon>Mucorineae</taxon>
        <taxon>Mucoraceae</taxon>
        <taxon>Mucor</taxon>
    </lineage>
</organism>
<keyword evidence="2" id="KW-1185">Reference proteome</keyword>
<gene>
    <name evidence="1" type="ORF">MAM1_0267d08949</name>
</gene>
<accession>A0A0C9N0I6</accession>
<evidence type="ECO:0000313" key="1">
    <source>
        <dbReference type="EMBL" id="GAN09422.1"/>
    </source>
</evidence>
<dbReference type="EMBL" id="DF836556">
    <property type="protein sequence ID" value="GAN09422.1"/>
    <property type="molecule type" value="Genomic_DNA"/>
</dbReference>
<dbReference type="Proteomes" id="UP000053815">
    <property type="component" value="Unassembled WGS sequence"/>
</dbReference>
<dbReference type="AlphaFoldDB" id="A0A0C9N0I6"/>
<sequence length="38" mass="3904">MPLNIITNVSFEDENEGDAVNSKADDNGAANAVGAKVI</sequence>
<name>A0A0C9N0I6_9FUNG</name>
<evidence type="ECO:0000313" key="2">
    <source>
        <dbReference type="Proteomes" id="UP000053815"/>
    </source>
</evidence>
<proteinExistence type="predicted"/>
<reference evidence="1" key="1">
    <citation type="submission" date="2014-09" db="EMBL/GenBank/DDBJ databases">
        <title>Draft genome sequence of an oleaginous Mucoromycotina fungus Mucor ambiguus NBRC6742.</title>
        <authorList>
            <person name="Takeda I."/>
            <person name="Yamane N."/>
            <person name="Morita T."/>
            <person name="Tamano K."/>
            <person name="Machida M."/>
            <person name="Baker S."/>
            <person name="Koike H."/>
        </authorList>
    </citation>
    <scope>NUCLEOTIDE SEQUENCE</scope>
    <source>
        <strain evidence="1">NBRC 6742</strain>
    </source>
</reference>